<dbReference type="Pfam" id="PF18541">
    <property type="entry name" value="RuvC_III"/>
    <property type="match status" value="1"/>
</dbReference>
<reference evidence="15 16" key="1">
    <citation type="submission" date="2016-10" db="EMBL/GenBank/DDBJ databases">
        <authorList>
            <person name="de Groot N.N."/>
        </authorList>
    </citation>
    <scope>NUCLEOTIDE SEQUENCE [LARGE SCALE GENOMIC DNA]</scope>
    <source>
        <strain>GEY</strain>
        <strain evidence="16">DSM 9560</strain>
    </source>
</reference>
<dbReference type="GO" id="GO:0046872">
    <property type="term" value="F:metal ion binding"/>
    <property type="evidence" value="ECO:0007669"/>
    <property type="project" value="UniProtKB-UniRule"/>
</dbReference>
<evidence type="ECO:0000256" key="6">
    <source>
        <dbReference type="ARBA" id="ARBA00022842"/>
    </source>
</evidence>
<evidence type="ECO:0000256" key="9">
    <source>
        <dbReference type="ARBA" id="ARBA00023125"/>
    </source>
</evidence>
<comment type="function">
    <text evidence="12">CRISPR (clustered regularly interspaced short palindromic repeat) is an adaptive immune system that provides protection against mobile genetic elements (viruses, transposable elements and conjugative plasmids). CRISPR clusters contain spacers, sequences complementary to antecedent mobile elements, and target invading nucleic acids. CRISPR clusters are transcribed and processed into CRISPR RNA (crRNA). In type II CRISPR systems correct processing of pre-crRNA requires a trans-encoded small RNA (tracrRNA), endogenous ribonuclease 3 (rnc) and this protein. The tracrRNA serves as a guide for ribonuclease 3-aided processing of pre-crRNA. Subsequently Cas9/crRNA/tracrRNA endonucleolytically cleaves linear or circular dsDNA target complementary to the spacer; Cas9 is inactive in the absence of the 2 guide RNAs (gRNA). Cas9 recognizes the protospacer adjacent motif (PAM) in the CRISPR repeat sequences to help distinguish self versus nonself, as targets within the bacterial CRISPR locus do not have PAMs. PAM recognition is also required for catalytic activity.</text>
</comment>
<evidence type="ECO:0000256" key="7">
    <source>
        <dbReference type="ARBA" id="ARBA00022884"/>
    </source>
</evidence>
<sequence length="1120" mass="131627">MGNVLGLDIGTNSIGWAIVNTEKKLIHSNIHIFPQGVTEKTGEPRNIQRRAARGARRNNHRYKQRREKLQNLLSKTKMLPKYVEKFPYHVYELRAKALDKQISLEELGRVFLHLNQRRGFQSNRKEQANADKDKEKELGKVKEGIKELESLLQAHHSRTIGELYWKLLQDRKHDFTAAQAIRNRFPTEKRYTSRELLKDEFEQIWEKQKQFYPQILTEKLKNEIGKETIFYQRKLKTQKGKTEKCPFEPKSSCIPKAAIEFQEFRIWQKLSTIKVTIPDKNRIADLLTLEEKQKIAYELDRLTNKEMRLTFKQIKALFKKEWGTEANLNYKEEDDIKGNTTAIKLRRVLGEKYDEIYQAYNEAFEYEEKRKTNFFKIWHALLYADNDKWLKKYAVEKLGFSEVQAEKYAAQNLEDGNGSLSYKAIRPILAYLKTGEDYTNACLLAGYDHALLPDKHRKLLPKIPKLQNNELRNPTVQRALTETIKLVNRLLQEYEIESICIETARELKKTKKKRDEREKELKAKTDRRRELAKFLAENSMMLFGKQREFDLNSKPDMEDVRKYELWLELAVADKDLNEIGIKKGFADFARKIGKDDMDKYRLWIEAQRISVYTGKVIPFQRLFSKDYEIEHILPYSRSFDDSFANKSIAEAWFNAEKGNLTPYEYFQKKTKEEWLAFKHRIKMLPKPKQERLLWEKEIEGFRNSQLTDTAYIAREMAKRLQSVCKDVQTTQGAITSMLRRYWGLNALLNPEGENEKDRGDHRHHALDAIVIACTNRAKVQLINWANAKDIDWKKERRKIDLPWSSFRYDVQQQLHGMLVSYRQDNGILIKRKAITKTKNGKKKTSVQIGIRGELHEATYYGKHILPKGAPPAKDKKTKTAYFVRKKLSSLNENQVEQIVDRVIRETVQKAIAEKGFKQALAEPIYMPDTNNKGWQMPIKKVRIAINKDDEGMIPLYKKEGDEDYKRNLYVPSGSNYIMGIYQDPNTGEKEVYITSFYEAVQRKIKKLPVLDSMRGSKKLVLTARQGDMFVVYENHPDEIEKHINWDRIDLEARRFLFDKLYIVRKMTKTNGKIFLSQHHLAKVNVDSDPLPLKIYPLGKNFNGIPVEIDILGNIRRKKSV</sequence>
<dbReference type="GO" id="GO:0003723">
    <property type="term" value="F:RNA binding"/>
    <property type="evidence" value="ECO:0007669"/>
    <property type="project" value="UniProtKB-UniRule"/>
</dbReference>
<dbReference type="InterPro" id="IPR036397">
    <property type="entry name" value="RNaseH_sf"/>
</dbReference>
<name>A0A1I2F0I4_9BACT</name>
<evidence type="ECO:0000256" key="4">
    <source>
        <dbReference type="ARBA" id="ARBA00022759"/>
    </source>
</evidence>
<keyword evidence="5 12" id="KW-0378">Hydrolase</keyword>
<dbReference type="GO" id="GO:0016787">
    <property type="term" value="F:hydrolase activity"/>
    <property type="evidence" value="ECO:0007669"/>
    <property type="project" value="UniProtKB-KW"/>
</dbReference>
<evidence type="ECO:0000256" key="5">
    <source>
        <dbReference type="ARBA" id="ARBA00022801"/>
    </source>
</evidence>
<keyword evidence="9 12" id="KW-0238">DNA-binding</keyword>
<keyword evidence="4 12" id="KW-0255">Endonuclease</keyword>
<evidence type="ECO:0000256" key="2">
    <source>
        <dbReference type="ARBA" id="ARBA00022722"/>
    </source>
</evidence>
<dbReference type="InterPro" id="IPR033114">
    <property type="entry name" value="HNH_CAS9"/>
</dbReference>
<dbReference type="AlphaFoldDB" id="A0A1I2F0I4"/>
<evidence type="ECO:0000256" key="10">
    <source>
        <dbReference type="ARBA" id="ARBA00023211"/>
    </source>
</evidence>
<keyword evidence="6 12" id="KW-0460">Magnesium</keyword>
<feature type="active site" description="Proton acceptor for HNH nuclease domain" evidence="12">
    <location>
        <position position="631"/>
    </location>
</feature>
<dbReference type="GO" id="GO:0051607">
    <property type="term" value="P:defense response to virus"/>
    <property type="evidence" value="ECO:0007669"/>
    <property type="project" value="UniProtKB-UniRule"/>
</dbReference>
<keyword evidence="10" id="KW-0464">Manganese</keyword>
<keyword evidence="16" id="KW-1185">Reference proteome</keyword>
<comment type="cofactor">
    <cofactor evidence="1 12">
        <name>Mg(2+)</name>
        <dbReference type="ChEBI" id="CHEBI:18420"/>
    </cofactor>
</comment>
<comment type="subunit">
    <text evidence="11 12">Monomer. Binds crRNA and tracrRNA.</text>
</comment>
<protein>
    <recommendedName>
        <fullName evidence="12">CRISPR-associated endonuclease Cas9</fullName>
        <ecNumber evidence="12">3.1.-.-</ecNumber>
    </recommendedName>
</protein>
<dbReference type="STRING" id="1003.SAMN04488541_10123"/>
<keyword evidence="13" id="KW-0175">Coiled coil</keyword>
<dbReference type="RefSeq" id="WP_091543613.1">
    <property type="nucleotide sequence ID" value="NZ_FONY01000012.1"/>
</dbReference>
<dbReference type="Pfam" id="PF18470">
    <property type="entry name" value="Cas9_a"/>
    <property type="match status" value="1"/>
</dbReference>
<evidence type="ECO:0000313" key="15">
    <source>
        <dbReference type="EMBL" id="SFE98483.1"/>
    </source>
</evidence>
<dbReference type="Proteomes" id="UP000199513">
    <property type="component" value="Unassembled WGS sequence"/>
</dbReference>
<dbReference type="InterPro" id="IPR028629">
    <property type="entry name" value="Cas9"/>
</dbReference>
<keyword evidence="2 12" id="KW-0540">Nuclease</keyword>
<comment type="similarity">
    <text evidence="12">Belongs to the CRISPR-associated Cas9 family.</text>
</comment>
<evidence type="ECO:0000256" key="11">
    <source>
        <dbReference type="ARBA" id="ARBA00046380"/>
    </source>
</evidence>
<dbReference type="GO" id="GO:0003677">
    <property type="term" value="F:DNA binding"/>
    <property type="evidence" value="ECO:0007669"/>
    <property type="project" value="UniProtKB-UniRule"/>
</dbReference>
<keyword evidence="3 12" id="KW-0479">Metal-binding</keyword>
<evidence type="ECO:0000256" key="3">
    <source>
        <dbReference type="ARBA" id="ARBA00022723"/>
    </source>
</evidence>
<feature type="active site" description="For RuvC-like nuclease domain" evidence="12">
    <location>
        <position position="8"/>
    </location>
</feature>
<feature type="binding site" evidence="12">
    <location>
        <position position="8"/>
    </location>
    <ligand>
        <name>Mg(2+)</name>
        <dbReference type="ChEBI" id="CHEBI:18420"/>
        <label>1</label>
    </ligand>
</feature>
<feature type="binding site" evidence="12">
    <location>
        <position position="764"/>
    </location>
    <ligand>
        <name>Mg(2+)</name>
        <dbReference type="ChEBI" id="CHEBI:18420"/>
        <label>2</label>
    </ligand>
</feature>
<evidence type="ECO:0000313" key="16">
    <source>
        <dbReference type="Proteomes" id="UP000199513"/>
    </source>
</evidence>
<dbReference type="HAMAP" id="MF_01480">
    <property type="entry name" value="Cas9"/>
    <property type="match status" value="1"/>
</dbReference>
<dbReference type="Gene3D" id="3.30.420.10">
    <property type="entry name" value="Ribonuclease H-like superfamily/Ribonuclease H"/>
    <property type="match status" value="3"/>
</dbReference>
<dbReference type="EC" id="3.1.-.-" evidence="12"/>
<feature type="binding site" evidence="12">
    <location>
        <position position="8"/>
    </location>
    <ligand>
        <name>Mg(2+)</name>
        <dbReference type="ChEBI" id="CHEBI:18420"/>
        <label>2</label>
    </ligand>
</feature>
<organism evidence="15 16">
    <name type="scientific">Thermoflexibacter ruber</name>
    <dbReference type="NCBI Taxonomy" id="1003"/>
    <lineage>
        <taxon>Bacteria</taxon>
        <taxon>Pseudomonadati</taxon>
        <taxon>Bacteroidota</taxon>
        <taxon>Cytophagia</taxon>
        <taxon>Cytophagales</taxon>
        <taxon>Thermoflexibacteraceae</taxon>
        <taxon>Thermoflexibacter</taxon>
    </lineage>
</organism>
<dbReference type="EMBL" id="FONY01000012">
    <property type="protein sequence ID" value="SFE98483.1"/>
    <property type="molecule type" value="Genomic_DNA"/>
</dbReference>
<gene>
    <name evidence="12" type="primary">cas9</name>
    <name evidence="15" type="ORF">SAMN04488541_10123</name>
</gene>
<dbReference type="PROSITE" id="PS51749">
    <property type="entry name" value="HNH_CAS9"/>
    <property type="match status" value="1"/>
</dbReference>
<feature type="binding site" evidence="12">
    <location>
        <position position="506"/>
    </location>
    <ligand>
        <name>Mg(2+)</name>
        <dbReference type="ChEBI" id="CHEBI:18420"/>
        <label>1</label>
    </ligand>
</feature>
<keyword evidence="7 12" id="KW-0694">RNA-binding</keyword>
<evidence type="ECO:0000256" key="1">
    <source>
        <dbReference type="ARBA" id="ARBA00001946"/>
    </source>
</evidence>
<feature type="binding site" evidence="12">
    <location>
        <position position="506"/>
    </location>
    <ligand>
        <name>Mg(2+)</name>
        <dbReference type="ChEBI" id="CHEBI:18420"/>
        <label>2</label>
    </ligand>
</feature>
<dbReference type="InterPro" id="IPR040619">
    <property type="entry name" value="Cas9_alpha-helical_lobe"/>
</dbReference>
<dbReference type="NCBIfam" id="TIGR01865">
    <property type="entry name" value="cas_Csn1"/>
    <property type="match status" value="1"/>
</dbReference>
<keyword evidence="8 12" id="KW-0051">Antiviral defense</keyword>
<dbReference type="InterPro" id="IPR003615">
    <property type="entry name" value="HNH_nuc"/>
</dbReference>
<dbReference type="GO" id="GO:0043571">
    <property type="term" value="P:maintenance of CRISPR repeat elements"/>
    <property type="evidence" value="ECO:0007669"/>
    <property type="project" value="UniProtKB-UniRule"/>
</dbReference>
<dbReference type="InterPro" id="IPR041383">
    <property type="entry name" value="RuvC_III"/>
</dbReference>
<evidence type="ECO:0000256" key="8">
    <source>
        <dbReference type="ARBA" id="ARBA00023118"/>
    </source>
</evidence>
<comment type="domain">
    <text evidence="12">Has 2 endonuclease domains. The discontinuous RuvC-like domain cleaves the target DNA noncomplementary to crRNA while the HNH nuclease domain cleaves the target DNA complementary to crRNA.</text>
</comment>
<dbReference type="Pfam" id="PF13395">
    <property type="entry name" value="HNH_4"/>
    <property type="match status" value="1"/>
</dbReference>
<dbReference type="OrthoDB" id="9777169at2"/>
<proteinExistence type="inferred from homology"/>
<evidence type="ECO:0000259" key="14">
    <source>
        <dbReference type="PROSITE" id="PS51749"/>
    </source>
</evidence>
<feature type="coiled-coil region" evidence="13">
    <location>
        <begin position="477"/>
        <end position="527"/>
    </location>
</feature>
<dbReference type="GO" id="GO:0004519">
    <property type="term" value="F:endonuclease activity"/>
    <property type="evidence" value="ECO:0007669"/>
    <property type="project" value="UniProtKB-UniRule"/>
</dbReference>
<accession>A0A1I2F0I4</accession>
<feature type="binding site" evidence="12">
    <location>
        <position position="502"/>
    </location>
    <ligand>
        <name>Mg(2+)</name>
        <dbReference type="ChEBI" id="CHEBI:18420"/>
        <label>1</label>
    </ligand>
</feature>
<evidence type="ECO:0000256" key="13">
    <source>
        <dbReference type="SAM" id="Coils"/>
    </source>
</evidence>
<feature type="domain" description="HNH Cas9-type" evidence="14">
    <location>
        <begin position="558"/>
        <end position="706"/>
    </location>
</feature>
<evidence type="ECO:0000256" key="12">
    <source>
        <dbReference type="HAMAP-Rule" id="MF_01480"/>
    </source>
</evidence>